<evidence type="ECO:0000256" key="2">
    <source>
        <dbReference type="ARBA" id="ARBA00012261"/>
    </source>
</evidence>
<keyword evidence="4 5" id="KW-0648">Protein biosynthesis</keyword>
<dbReference type="SUPFAM" id="SSF50486">
    <property type="entry name" value="FMT C-terminal domain-like"/>
    <property type="match status" value="1"/>
</dbReference>
<keyword evidence="9" id="KW-1185">Reference proteome</keyword>
<evidence type="ECO:0000313" key="9">
    <source>
        <dbReference type="Proteomes" id="UP000516404"/>
    </source>
</evidence>
<dbReference type="InterPro" id="IPR002376">
    <property type="entry name" value="Formyl_transf_N"/>
</dbReference>
<feature type="domain" description="Formyl transferase N-terminal" evidence="6">
    <location>
        <begin position="5"/>
        <end position="179"/>
    </location>
</feature>
<dbReference type="Pfam" id="PF02911">
    <property type="entry name" value="Formyl_trans_C"/>
    <property type="match status" value="1"/>
</dbReference>
<dbReference type="GeneID" id="96624006"/>
<reference evidence="8 9" key="1">
    <citation type="submission" date="2020-09" db="EMBL/GenBank/DDBJ databases">
        <title>Investigation of environmental microbes.</title>
        <authorList>
            <person name="Ou Y."/>
            <person name="Kang Q."/>
        </authorList>
    </citation>
    <scope>NUCLEOTIDE SEQUENCE [LARGE SCALE GENOMIC DNA]</scope>
    <source>
        <strain evidence="8 9">KJZ-14</strain>
    </source>
</reference>
<dbReference type="GO" id="GO:0004479">
    <property type="term" value="F:methionyl-tRNA formyltransferase activity"/>
    <property type="evidence" value="ECO:0007669"/>
    <property type="project" value="UniProtKB-UniRule"/>
</dbReference>
<dbReference type="InterPro" id="IPR044135">
    <property type="entry name" value="Met-tRNA-FMT_C"/>
</dbReference>
<feature type="domain" description="Formyl transferase C-terminal" evidence="7">
    <location>
        <begin position="202"/>
        <end position="299"/>
    </location>
</feature>
<proteinExistence type="inferred from homology"/>
<dbReference type="HAMAP" id="MF_00182">
    <property type="entry name" value="Formyl_trans"/>
    <property type="match status" value="1"/>
</dbReference>
<comment type="function">
    <text evidence="5">Attaches a formyl group to the free amino group of methionyl-tRNA(fMet). The formyl group appears to play a dual role in the initiator identity of N-formylmethionyl-tRNA by promoting its recognition by IF2 and preventing the misappropriation of this tRNA by the elongation apparatus.</text>
</comment>
<dbReference type="RefSeq" id="WP_168615664.1">
    <property type="nucleotide sequence ID" value="NZ_BAAAOX010000043.1"/>
</dbReference>
<dbReference type="PANTHER" id="PTHR11138:SF5">
    <property type="entry name" value="METHIONYL-TRNA FORMYLTRANSFERASE, MITOCHONDRIAL"/>
    <property type="match status" value="1"/>
</dbReference>
<comment type="catalytic activity">
    <reaction evidence="5">
        <text>L-methionyl-tRNA(fMet) + (6R)-10-formyltetrahydrofolate = N-formyl-L-methionyl-tRNA(fMet) + (6S)-5,6,7,8-tetrahydrofolate + H(+)</text>
        <dbReference type="Rhea" id="RHEA:24380"/>
        <dbReference type="Rhea" id="RHEA-COMP:9952"/>
        <dbReference type="Rhea" id="RHEA-COMP:9953"/>
        <dbReference type="ChEBI" id="CHEBI:15378"/>
        <dbReference type="ChEBI" id="CHEBI:57453"/>
        <dbReference type="ChEBI" id="CHEBI:78530"/>
        <dbReference type="ChEBI" id="CHEBI:78844"/>
        <dbReference type="ChEBI" id="CHEBI:195366"/>
        <dbReference type="EC" id="2.1.2.9"/>
    </reaction>
</comment>
<evidence type="ECO:0000256" key="3">
    <source>
        <dbReference type="ARBA" id="ARBA00022679"/>
    </source>
</evidence>
<dbReference type="EC" id="2.1.2.9" evidence="2 5"/>
<dbReference type="AlphaFoldDB" id="A0A7H2BBI6"/>
<dbReference type="InterPro" id="IPR041711">
    <property type="entry name" value="Met-tRNA-FMT_N"/>
</dbReference>
<evidence type="ECO:0000256" key="1">
    <source>
        <dbReference type="ARBA" id="ARBA00010699"/>
    </source>
</evidence>
<evidence type="ECO:0000313" key="8">
    <source>
        <dbReference type="EMBL" id="QNV37032.1"/>
    </source>
</evidence>
<evidence type="ECO:0000256" key="5">
    <source>
        <dbReference type="HAMAP-Rule" id="MF_00182"/>
    </source>
</evidence>
<organism evidence="8 9">
    <name type="scientific">Rothia terrae</name>
    <dbReference type="NCBI Taxonomy" id="396015"/>
    <lineage>
        <taxon>Bacteria</taxon>
        <taxon>Bacillati</taxon>
        <taxon>Actinomycetota</taxon>
        <taxon>Actinomycetes</taxon>
        <taxon>Micrococcales</taxon>
        <taxon>Micrococcaceae</taxon>
        <taxon>Rothia</taxon>
    </lineage>
</organism>
<comment type="similarity">
    <text evidence="1 5">Belongs to the Fmt family.</text>
</comment>
<dbReference type="NCBIfam" id="TIGR00460">
    <property type="entry name" value="fmt"/>
    <property type="match status" value="1"/>
</dbReference>
<evidence type="ECO:0000256" key="4">
    <source>
        <dbReference type="ARBA" id="ARBA00022917"/>
    </source>
</evidence>
<sequence length="311" mass="32683">MTFKVLYAGTPDIAVAPLNGLIEAGYDVVGVLTREDAPVGRKRVMTPSPVAARAEELGLPVIKANKWSEETASAVESLNADIAAVVAYGAILPQSALDLLPNGWINLHFSQLPNWRGAAPVQRALMAGESEIFSNTFQIEAGLDSGPVFLSESTQVAEGDTAGDILMRLASTGGALLAQTFDRIAQGDHGTPQQGEPTRAAKLTLADGKVDWTRSAEELLAQVRGVSPEPGAWCEYNDARLKLAMMTSADADVSGTEPGTVQLIAKKCVVTCGNGALELTQVQPAGKKMMNATDWARGLGSALTEKKVVLA</sequence>
<dbReference type="GO" id="GO:0005829">
    <property type="term" value="C:cytosol"/>
    <property type="evidence" value="ECO:0007669"/>
    <property type="project" value="TreeGrafter"/>
</dbReference>
<dbReference type="Gene3D" id="3.40.50.12230">
    <property type="match status" value="1"/>
</dbReference>
<dbReference type="InterPro" id="IPR005793">
    <property type="entry name" value="Formyl_trans_C"/>
</dbReference>
<name>A0A7H2BBI6_9MICC</name>
<dbReference type="InterPro" id="IPR005794">
    <property type="entry name" value="Fmt"/>
</dbReference>
<evidence type="ECO:0000259" key="7">
    <source>
        <dbReference type="Pfam" id="PF02911"/>
    </source>
</evidence>
<dbReference type="PANTHER" id="PTHR11138">
    <property type="entry name" value="METHIONYL-TRNA FORMYLTRANSFERASE"/>
    <property type="match status" value="1"/>
</dbReference>
<keyword evidence="3 5" id="KW-0808">Transferase</keyword>
<dbReference type="InterPro" id="IPR036477">
    <property type="entry name" value="Formyl_transf_N_sf"/>
</dbReference>
<dbReference type="EMBL" id="CP061539">
    <property type="protein sequence ID" value="QNV37032.1"/>
    <property type="molecule type" value="Genomic_DNA"/>
</dbReference>
<dbReference type="CDD" id="cd08704">
    <property type="entry name" value="Met_tRNA_FMT_C"/>
    <property type="match status" value="1"/>
</dbReference>
<accession>A0A7H2BBI6</accession>
<dbReference type="InterPro" id="IPR011034">
    <property type="entry name" value="Formyl_transferase-like_C_sf"/>
</dbReference>
<protein>
    <recommendedName>
        <fullName evidence="2 5">Methionyl-tRNA formyltransferase</fullName>
        <ecNumber evidence="2 5">2.1.2.9</ecNumber>
    </recommendedName>
</protein>
<dbReference type="CDD" id="cd08646">
    <property type="entry name" value="FMT_core_Met-tRNA-FMT_N"/>
    <property type="match status" value="1"/>
</dbReference>
<evidence type="ECO:0000259" key="6">
    <source>
        <dbReference type="Pfam" id="PF00551"/>
    </source>
</evidence>
<feature type="binding site" evidence="5">
    <location>
        <begin position="110"/>
        <end position="113"/>
    </location>
    <ligand>
        <name>(6S)-5,6,7,8-tetrahydrofolate</name>
        <dbReference type="ChEBI" id="CHEBI:57453"/>
    </ligand>
</feature>
<gene>
    <name evidence="5" type="primary">fmt</name>
    <name evidence="8" type="ORF">IDM49_07120</name>
</gene>
<dbReference type="Proteomes" id="UP000516404">
    <property type="component" value="Chromosome"/>
</dbReference>
<dbReference type="SUPFAM" id="SSF53328">
    <property type="entry name" value="Formyltransferase"/>
    <property type="match status" value="1"/>
</dbReference>
<dbReference type="KEGG" id="rter:IDM49_07120"/>
<dbReference type="Pfam" id="PF00551">
    <property type="entry name" value="Formyl_trans_N"/>
    <property type="match status" value="1"/>
</dbReference>